<dbReference type="EMBL" id="CAMXCT010005479">
    <property type="protein sequence ID" value="CAI4012472.1"/>
    <property type="molecule type" value="Genomic_DNA"/>
</dbReference>
<reference evidence="3" key="2">
    <citation type="submission" date="2024-04" db="EMBL/GenBank/DDBJ databases">
        <authorList>
            <person name="Chen Y."/>
            <person name="Shah S."/>
            <person name="Dougan E. K."/>
            <person name="Thang M."/>
            <person name="Chan C."/>
        </authorList>
    </citation>
    <scope>NUCLEOTIDE SEQUENCE [LARGE SCALE GENOMIC DNA]</scope>
</reference>
<keyword evidence="4" id="KW-0808">Transferase</keyword>
<name>A0A9P1DLH3_9DINO</name>
<dbReference type="Gene3D" id="1.25.40.10">
    <property type="entry name" value="Tetratricopeptide repeat domain"/>
    <property type="match status" value="1"/>
</dbReference>
<dbReference type="Pfam" id="PF14559">
    <property type="entry name" value="TPR_19"/>
    <property type="match status" value="1"/>
</dbReference>
<reference evidence="2" key="1">
    <citation type="submission" date="2022-10" db="EMBL/GenBank/DDBJ databases">
        <authorList>
            <person name="Chen Y."/>
            <person name="Dougan E. K."/>
            <person name="Chan C."/>
            <person name="Rhodes N."/>
            <person name="Thang M."/>
        </authorList>
    </citation>
    <scope>NUCLEOTIDE SEQUENCE</scope>
</reference>
<feature type="signal peptide" evidence="1">
    <location>
        <begin position="1"/>
        <end position="18"/>
    </location>
</feature>
<keyword evidence="5" id="KW-1185">Reference proteome</keyword>
<feature type="non-terminal residue" evidence="2">
    <location>
        <position position="1"/>
    </location>
</feature>
<feature type="chain" id="PRO_5043271465" evidence="1">
    <location>
        <begin position="19"/>
        <end position="418"/>
    </location>
</feature>
<organism evidence="2">
    <name type="scientific">Cladocopium goreaui</name>
    <dbReference type="NCBI Taxonomy" id="2562237"/>
    <lineage>
        <taxon>Eukaryota</taxon>
        <taxon>Sar</taxon>
        <taxon>Alveolata</taxon>
        <taxon>Dinophyceae</taxon>
        <taxon>Suessiales</taxon>
        <taxon>Symbiodiniaceae</taxon>
        <taxon>Cladocopium</taxon>
    </lineage>
</organism>
<evidence type="ECO:0000313" key="3">
    <source>
        <dbReference type="EMBL" id="CAL1165847.1"/>
    </source>
</evidence>
<dbReference type="InterPro" id="IPR011990">
    <property type="entry name" value="TPR-like_helical_dom_sf"/>
</dbReference>
<dbReference type="GO" id="GO:0016301">
    <property type="term" value="F:kinase activity"/>
    <property type="evidence" value="ECO:0007669"/>
    <property type="project" value="UniProtKB-KW"/>
</dbReference>
<dbReference type="Proteomes" id="UP001152797">
    <property type="component" value="Unassembled WGS sequence"/>
</dbReference>
<dbReference type="SUPFAM" id="SSF48452">
    <property type="entry name" value="TPR-like"/>
    <property type="match status" value="1"/>
</dbReference>
<sequence length="418" mass="46634">MAALVLAVLVTRWNSQRSSRPPGRLQNSTLVAWRTGNFTVTFRGALSMEECSKIRTLLEGTGEAALVGGTMGGMLRENVGVRVAQMLTLEPSHETRWIFERLWQLAEVANEHWKLRPLLSGRLPEEITTDLMPEAQREGRLLSFSIQLSNSTDARRNGKWLRLALVGWIRGRLNHSLASEATAAHLRAIEDTRSWKALQKTGPKKAQSALPRAPLGLQRIYGSHLLHTGHAEEAAHVLRRVAMEDPHSPGALNNLAVAEYRQGRMHAAIDALLFAASLRPNDGEVHANLGRFFFLEGCDGVASLCDLANLNGGIFWCFCLRLVGYPQAQREADDAADLANLTAEEKRLQSSKSCSRAGFAVAGFQRNWRLVANLNTVPQWWLRTGGFEQVREEQPAEFRAFALPYRPYRPKTTRVEES</sequence>
<keyword evidence="4" id="KW-0418">Kinase</keyword>
<proteinExistence type="predicted"/>
<comment type="caution">
    <text evidence="2">The sequence shown here is derived from an EMBL/GenBank/DDBJ whole genome shotgun (WGS) entry which is preliminary data.</text>
</comment>
<gene>
    <name evidence="2" type="ORF">C1SCF055_LOCUS37532</name>
</gene>
<evidence type="ECO:0000313" key="5">
    <source>
        <dbReference type="Proteomes" id="UP001152797"/>
    </source>
</evidence>
<evidence type="ECO:0000313" key="2">
    <source>
        <dbReference type="EMBL" id="CAI4012472.1"/>
    </source>
</evidence>
<keyword evidence="1" id="KW-0732">Signal</keyword>
<protein>
    <submittedName>
        <fullName evidence="4">Calcium-dependent protein kinase 3</fullName>
    </submittedName>
</protein>
<dbReference type="EMBL" id="CAMXCT030005479">
    <property type="protein sequence ID" value="CAL4799784.1"/>
    <property type="molecule type" value="Genomic_DNA"/>
</dbReference>
<dbReference type="OrthoDB" id="434806at2759"/>
<accession>A0A9P1DLH3</accession>
<dbReference type="AlphaFoldDB" id="A0A9P1DLH3"/>
<evidence type="ECO:0000313" key="4">
    <source>
        <dbReference type="EMBL" id="CAL4799784.1"/>
    </source>
</evidence>
<dbReference type="EMBL" id="CAMXCT020005479">
    <property type="protein sequence ID" value="CAL1165847.1"/>
    <property type="molecule type" value="Genomic_DNA"/>
</dbReference>
<evidence type="ECO:0000256" key="1">
    <source>
        <dbReference type="SAM" id="SignalP"/>
    </source>
</evidence>